<protein>
    <recommendedName>
        <fullName evidence="3">histidine kinase</fullName>
        <ecNumber evidence="3">2.7.13.3</ecNumber>
    </recommendedName>
</protein>
<dbReference type="InterPro" id="IPR003594">
    <property type="entry name" value="HATPase_dom"/>
</dbReference>
<evidence type="ECO:0000256" key="9">
    <source>
        <dbReference type="ARBA" id="ARBA00023012"/>
    </source>
</evidence>
<dbReference type="InterPro" id="IPR005467">
    <property type="entry name" value="His_kinase_dom"/>
</dbReference>
<evidence type="ECO:0000259" key="11">
    <source>
        <dbReference type="PROSITE" id="PS50109"/>
    </source>
</evidence>
<keyword evidence="9" id="KW-0902">Two-component regulatory system</keyword>
<dbReference type="SUPFAM" id="SSF55874">
    <property type="entry name" value="ATPase domain of HSP90 chaperone/DNA topoisomerase II/histidine kinase"/>
    <property type="match status" value="1"/>
</dbReference>
<feature type="domain" description="Histidine kinase" evidence="11">
    <location>
        <begin position="302"/>
        <end position="527"/>
    </location>
</feature>
<dbReference type="RefSeq" id="WP_145097327.1">
    <property type="nucleotide sequence ID" value="NZ_CP036274.1"/>
</dbReference>
<dbReference type="PROSITE" id="PS50885">
    <property type="entry name" value="HAMP"/>
    <property type="match status" value="1"/>
</dbReference>
<feature type="transmembrane region" description="Helical" evidence="10">
    <location>
        <begin position="202"/>
        <end position="231"/>
    </location>
</feature>
<dbReference type="SUPFAM" id="SSF47384">
    <property type="entry name" value="Homodimeric domain of signal transducing histidine kinase"/>
    <property type="match status" value="1"/>
</dbReference>
<evidence type="ECO:0000259" key="12">
    <source>
        <dbReference type="PROSITE" id="PS50885"/>
    </source>
</evidence>
<dbReference type="Gene3D" id="6.10.340.10">
    <property type="match status" value="1"/>
</dbReference>
<keyword evidence="5 13" id="KW-0808">Transferase</keyword>
<dbReference type="Gene3D" id="1.10.287.130">
    <property type="match status" value="1"/>
</dbReference>
<keyword evidence="7" id="KW-0418">Kinase</keyword>
<dbReference type="AlphaFoldDB" id="A0A517YL77"/>
<reference evidence="13 14" key="1">
    <citation type="submission" date="2019-02" db="EMBL/GenBank/DDBJ databases">
        <title>Deep-cultivation of Planctomycetes and their phenomic and genomic characterization uncovers novel biology.</title>
        <authorList>
            <person name="Wiegand S."/>
            <person name="Jogler M."/>
            <person name="Boedeker C."/>
            <person name="Pinto D."/>
            <person name="Vollmers J."/>
            <person name="Rivas-Marin E."/>
            <person name="Kohn T."/>
            <person name="Peeters S.H."/>
            <person name="Heuer A."/>
            <person name="Rast P."/>
            <person name="Oberbeckmann S."/>
            <person name="Bunk B."/>
            <person name="Jeske O."/>
            <person name="Meyerdierks A."/>
            <person name="Storesund J.E."/>
            <person name="Kallscheuer N."/>
            <person name="Luecker S."/>
            <person name="Lage O.M."/>
            <person name="Pohl T."/>
            <person name="Merkel B.J."/>
            <person name="Hornburger P."/>
            <person name="Mueller R.-W."/>
            <person name="Bruemmer F."/>
            <person name="Labrenz M."/>
            <person name="Spormann A.M."/>
            <person name="Op den Camp H."/>
            <person name="Overmann J."/>
            <person name="Amann R."/>
            <person name="Jetten M.S.M."/>
            <person name="Mascher T."/>
            <person name="Medema M.H."/>
            <person name="Devos D.P."/>
            <person name="Kaster A.-K."/>
            <person name="Ovreas L."/>
            <person name="Rohde M."/>
            <person name="Galperin M.Y."/>
            <person name="Jogler C."/>
        </authorList>
    </citation>
    <scope>NUCLEOTIDE SEQUENCE [LARGE SCALE GENOMIC DNA]</scope>
    <source>
        <strain evidence="13 14">ETA_A8</strain>
    </source>
</reference>
<dbReference type="InterPro" id="IPR003660">
    <property type="entry name" value="HAMP_dom"/>
</dbReference>
<keyword evidence="6" id="KW-0547">Nucleotide-binding</keyword>
<dbReference type="InterPro" id="IPR036890">
    <property type="entry name" value="HATPase_C_sf"/>
</dbReference>
<dbReference type="GO" id="GO:0005524">
    <property type="term" value="F:ATP binding"/>
    <property type="evidence" value="ECO:0007669"/>
    <property type="project" value="UniProtKB-KW"/>
</dbReference>
<dbReference type="SMART" id="SM00387">
    <property type="entry name" value="HATPase_c"/>
    <property type="match status" value="1"/>
</dbReference>
<dbReference type="EC" id="2.7.13.3" evidence="3"/>
<proteinExistence type="predicted"/>
<name>A0A517YL77_9BACT</name>
<dbReference type="EMBL" id="CP036274">
    <property type="protein sequence ID" value="QDU30964.1"/>
    <property type="molecule type" value="Genomic_DNA"/>
</dbReference>
<evidence type="ECO:0000256" key="6">
    <source>
        <dbReference type="ARBA" id="ARBA00022741"/>
    </source>
</evidence>
<dbReference type="PRINTS" id="PR00344">
    <property type="entry name" value="BCTRLSENSOR"/>
</dbReference>
<evidence type="ECO:0000256" key="5">
    <source>
        <dbReference type="ARBA" id="ARBA00022679"/>
    </source>
</evidence>
<sequence length="549" mass="61645">MHWRWSIQTKLLLCVALLLAMVVVLAVSGFQGAYSYRTLVRTMSLRASELPVAGELAQSLGDMRVTLSRANSVNYLLTERNGPEVDNVMLQHEFRTEYLAVEETLRRYGKQLTNDFDTDPRLGDRSKEREILATLERKLEVLAKAKDDPDWVVDPVGISSVATTVDEMYDLAGILPAQLHDRMRQFGGDVKDEYRTWIITSWIMFFLAIGMMVVLLAMFYVWVVAPLHVLLAGSRRIAKADDFNHRIFLRTNDEFSELAGALNDMTSRFQEIRHDLDDQVRQRTQEVVRSEQMASVGFLAAGVAHEINNPLAAIAMAAESLESRVEDIIVADGDKPSEEQNAEIAVLSKYLRRIQDEAFRCKGITDQLLDFSRRGPAEKDDTDLGELAEGVIDMVRHLGNYKQKNVELVRADEVRSRVNGQEIKQVLLNLITNGLDSLDNGGTVKVELRRSGQWAEIVVSDNGCGMSPEVLKHLFEPFFTRRRDGQGTGLGLSITYRIVSEHGGTIEVFSDGPGKGSRMRVLFPLSVDLKATHERALQNGFGQRRYAAA</sequence>
<dbReference type="SUPFAM" id="SSF158472">
    <property type="entry name" value="HAMP domain-like"/>
    <property type="match status" value="1"/>
</dbReference>
<dbReference type="InterPro" id="IPR036097">
    <property type="entry name" value="HisK_dim/P_sf"/>
</dbReference>
<dbReference type="Proteomes" id="UP000315017">
    <property type="component" value="Chromosome"/>
</dbReference>
<evidence type="ECO:0000256" key="4">
    <source>
        <dbReference type="ARBA" id="ARBA00022553"/>
    </source>
</evidence>
<dbReference type="Pfam" id="PF02518">
    <property type="entry name" value="HATPase_c"/>
    <property type="match status" value="1"/>
</dbReference>
<dbReference type="PROSITE" id="PS50109">
    <property type="entry name" value="HIS_KIN"/>
    <property type="match status" value="1"/>
</dbReference>
<keyword evidence="14" id="KW-1185">Reference proteome</keyword>
<dbReference type="OrthoDB" id="226486at2"/>
<accession>A0A517YL77</accession>
<keyword evidence="10" id="KW-1133">Transmembrane helix</keyword>
<keyword evidence="10" id="KW-0472">Membrane</keyword>
<dbReference type="PANTHER" id="PTHR43065:SF46">
    <property type="entry name" value="C4-DICARBOXYLATE TRANSPORT SENSOR PROTEIN DCTB"/>
    <property type="match status" value="1"/>
</dbReference>
<evidence type="ECO:0000256" key="3">
    <source>
        <dbReference type="ARBA" id="ARBA00012438"/>
    </source>
</evidence>
<evidence type="ECO:0000256" key="1">
    <source>
        <dbReference type="ARBA" id="ARBA00000085"/>
    </source>
</evidence>
<dbReference type="GO" id="GO:0000155">
    <property type="term" value="F:phosphorelay sensor kinase activity"/>
    <property type="evidence" value="ECO:0007669"/>
    <property type="project" value="InterPro"/>
</dbReference>
<comment type="catalytic activity">
    <reaction evidence="1">
        <text>ATP + protein L-histidine = ADP + protein N-phospho-L-histidine.</text>
        <dbReference type="EC" id="2.7.13.3"/>
    </reaction>
</comment>
<dbReference type="CDD" id="cd00082">
    <property type="entry name" value="HisKA"/>
    <property type="match status" value="1"/>
</dbReference>
<evidence type="ECO:0000256" key="7">
    <source>
        <dbReference type="ARBA" id="ARBA00022777"/>
    </source>
</evidence>
<dbReference type="Pfam" id="PF00672">
    <property type="entry name" value="HAMP"/>
    <property type="match status" value="1"/>
</dbReference>
<evidence type="ECO:0000313" key="14">
    <source>
        <dbReference type="Proteomes" id="UP000315017"/>
    </source>
</evidence>
<evidence type="ECO:0000256" key="8">
    <source>
        <dbReference type="ARBA" id="ARBA00022840"/>
    </source>
</evidence>
<dbReference type="SMART" id="SM00304">
    <property type="entry name" value="HAMP"/>
    <property type="match status" value="2"/>
</dbReference>
<organism evidence="13 14">
    <name type="scientific">Anatilimnocola aggregata</name>
    <dbReference type="NCBI Taxonomy" id="2528021"/>
    <lineage>
        <taxon>Bacteria</taxon>
        <taxon>Pseudomonadati</taxon>
        <taxon>Planctomycetota</taxon>
        <taxon>Planctomycetia</taxon>
        <taxon>Pirellulales</taxon>
        <taxon>Pirellulaceae</taxon>
        <taxon>Anatilimnocola</taxon>
    </lineage>
</organism>
<evidence type="ECO:0000313" key="13">
    <source>
        <dbReference type="EMBL" id="QDU30964.1"/>
    </source>
</evidence>
<comment type="subcellular location">
    <subcellularLocation>
        <location evidence="2">Membrane</location>
    </subcellularLocation>
</comment>
<dbReference type="Pfam" id="PF00512">
    <property type="entry name" value="HisKA"/>
    <property type="match status" value="1"/>
</dbReference>
<dbReference type="InterPro" id="IPR004358">
    <property type="entry name" value="Sig_transdc_His_kin-like_C"/>
</dbReference>
<keyword evidence="10" id="KW-0812">Transmembrane</keyword>
<dbReference type="GO" id="GO:0016020">
    <property type="term" value="C:membrane"/>
    <property type="evidence" value="ECO:0007669"/>
    <property type="project" value="UniProtKB-SubCell"/>
</dbReference>
<feature type="domain" description="HAMP" evidence="12">
    <location>
        <begin position="221"/>
        <end position="274"/>
    </location>
</feature>
<dbReference type="PANTHER" id="PTHR43065">
    <property type="entry name" value="SENSOR HISTIDINE KINASE"/>
    <property type="match status" value="1"/>
</dbReference>
<gene>
    <name evidence="13" type="primary">zraS_6</name>
    <name evidence="13" type="ORF">ETAA8_61170</name>
</gene>
<dbReference type="CDD" id="cd06225">
    <property type="entry name" value="HAMP"/>
    <property type="match status" value="1"/>
</dbReference>
<keyword evidence="8" id="KW-0067">ATP-binding</keyword>
<keyword evidence="4" id="KW-0597">Phosphoprotein</keyword>
<dbReference type="Gene3D" id="3.30.565.10">
    <property type="entry name" value="Histidine kinase-like ATPase, C-terminal domain"/>
    <property type="match status" value="1"/>
</dbReference>
<dbReference type="KEGG" id="aagg:ETAA8_61170"/>
<evidence type="ECO:0000256" key="10">
    <source>
        <dbReference type="SAM" id="Phobius"/>
    </source>
</evidence>
<evidence type="ECO:0000256" key="2">
    <source>
        <dbReference type="ARBA" id="ARBA00004370"/>
    </source>
</evidence>
<dbReference type="InterPro" id="IPR003661">
    <property type="entry name" value="HisK_dim/P_dom"/>
</dbReference>
<dbReference type="SMART" id="SM00388">
    <property type="entry name" value="HisKA"/>
    <property type="match status" value="1"/>
</dbReference>